<evidence type="ECO:0000313" key="3">
    <source>
        <dbReference type="WBParaSite" id="nRc.2.0.1.t06034-RA"/>
    </source>
</evidence>
<sequence length="78" mass="9017">MVSLKQELSLLDYFGPLVVFVSFFVIVFLISFTCIMWFCISSADEAVVLQKWNVPCTRKRKFSSRRRYSVEAAAVANR</sequence>
<dbReference type="WBParaSite" id="nRc.2.0.1.t06034-RA">
    <property type="protein sequence ID" value="nRc.2.0.1.t06034-RA"/>
    <property type="gene ID" value="nRc.2.0.1.g06034"/>
</dbReference>
<proteinExistence type="predicted"/>
<dbReference type="AlphaFoldDB" id="A0A915HVV5"/>
<organism evidence="2 3">
    <name type="scientific">Romanomermis culicivorax</name>
    <name type="common">Nematode worm</name>
    <dbReference type="NCBI Taxonomy" id="13658"/>
    <lineage>
        <taxon>Eukaryota</taxon>
        <taxon>Metazoa</taxon>
        <taxon>Ecdysozoa</taxon>
        <taxon>Nematoda</taxon>
        <taxon>Enoplea</taxon>
        <taxon>Dorylaimia</taxon>
        <taxon>Mermithida</taxon>
        <taxon>Mermithoidea</taxon>
        <taxon>Mermithidae</taxon>
        <taxon>Romanomermis</taxon>
    </lineage>
</organism>
<keyword evidence="1" id="KW-0472">Membrane</keyword>
<evidence type="ECO:0000256" key="1">
    <source>
        <dbReference type="SAM" id="Phobius"/>
    </source>
</evidence>
<keyword evidence="2" id="KW-1185">Reference proteome</keyword>
<dbReference type="Pfam" id="PF21525">
    <property type="entry name" value="Nlp36"/>
    <property type="match status" value="1"/>
</dbReference>
<dbReference type="OMA" id="ISFTCIM"/>
<dbReference type="Proteomes" id="UP000887565">
    <property type="component" value="Unplaced"/>
</dbReference>
<keyword evidence="1" id="KW-0812">Transmembrane</keyword>
<protein>
    <submittedName>
        <fullName evidence="3">ATP synthase F0 subunit 8</fullName>
    </submittedName>
</protein>
<name>A0A915HVV5_ROMCU</name>
<keyword evidence="1" id="KW-1133">Transmembrane helix</keyword>
<feature type="transmembrane region" description="Helical" evidence="1">
    <location>
        <begin position="13"/>
        <end position="40"/>
    </location>
</feature>
<evidence type="ECO:0000313" key="2">
    <source>
        <dbReference type="Proteomes" id="UP000887565"/>
    </source>
</evidence>
<accession>A0A915HVV5</accession>
<reference evidence="3" key="1">
    <citation type="submission" date="2022-11" db="UniProtKB">
        <authorList>
            <consortium name="WormBaseParasite"/>
        </authorList>
    </citation>
    <scope>IDENTIFICATION</scope>
</reference>